<dbReference type="STRING" id="387631.Asulf_00085"/>
<feature type="binding site" evidence="6">
    <location>
        <position position="49"/>
    </location>
    <ligand>
        <name>GTP</name>
        <dbReference type="ChEBI" id="CHEBI:37565"/>
    </ligand>
</feature>
<sequence length="195" mass="21783">MAVKGLKLPDSLRDYLAKPHGRLYTGKGEDTVEKIEELGKYSPLICVGDLVTYYIFKAGYNPDIVVIDFKTIRNEIDEEVISFIESKTEGYVRLDVVNPQAYITLDLVEKLIEAVSLLPKKVLIVVEGEEDLAVLPLVYMLPLNSLLLYGQPREGIVAVVISEEKKNIIPDILQRMEKLEDGDLVMDLVMGEGSG</sequence>
<keyword evidence="8" id="KW-1185">Reference proteome</keyword>
<evidence type="ECO:0000256" key="5">
    <source>
        <dbReference type="ARBA" id="ARBA00023134"/>
    </source>
</evidence>
<dbReference type="PANTHER" id="PTHR40732">
    <property type="entry name" value="UPF0218 PROTEIN TK1697"/>
    <property type="match status" value="1"/>
</dbReference>
<keyword evidence="1 6" id="KW-0808">Transferase</keyword>
<dbReference type="GO" id="GO:0015937">
    <property type="term" value="P:coenzyme A biosynthetic process"/>
    <property type="evidence" value="ECO:0007669"/>
    <property type="project" value="UniProtKB-UniRule"/>
</dbReference>
<dbReference type="PANTHER" id="PTHR40732:SF1">
    <property type="entry name" value="GTP-DEPENDENT DEPHOSPHO-COA KINASE"/>
    <property type="match status" value="1"/>
</dbReference>
<dbReference type="eggNOG" id="arCOG04076">
    <property type="taxonomic scope" value="Archaea"/>
</dbReference>
<dbReference type="EMBL" id="CP005290">
    <property type="protein sequence ID" value="AGK60121.1"/>
    <property type="molecule type" value="Genomic_DNA"/>
</dbReference>
<feature type="binding site" evidence="6">
    <location>
        <position position="130"/>
    </location>
    <ligand>
        <name>GTP</name>
        <dbReference type="ChEBI" id="CHEBI:37565"/>
    </ligand>
</feature>
<dbReference type="InterPro" id="IPR007164">
    <property type="entry name" value="GTP-dep_dephospho-CoA_kin"/>
</dbReference>
<dbReference type="OrthoDB" id="15447at2157"/>
<dbReference type="UniPathway" id="UPA00241"/>
<accession>N0BI48</accession>
<comment type="catalytic activity">
    <reaction evidence="6">
        <text>3'-dephospho-CoA + GTP = GDP + CoA + H(+)</text>
        <dbReference type="Rhea" id="RHEA:61156"/>
        <dbReference type="ChEBI" id="CHEBI:15378"/>
        <dbReference type="ChEBI" id="CHEBI:37565"/>
        <dbReference type="ChEBI" id="CHEBI:57287"/>
        <dbReference type="ChEBI" id="CHEBI:57328"/>
        <dbReference type="ChEBI" id="CHEBI:58189"/>
        <dbReference type="EC" id="2.7.1.237"/>
    </reaction>
</comment>
<dbReference type="HOGENOM" id="CLU_120795_0_0_2"/>
<dbReference type="EC" id="2.7.1.237" evidence="6"/>
<keyword evidence="4 6" id="KW-0173">Coenzyme A biosynthesis</keyword>
<feature type="binding site" evidence="6">
    <location>
        <position position="68"/>
    </location>
    <ligand>
        <name>GTP</name>
        <dbReference type="ChEBI" id="CHEBI:37565"/>
    </ligand>
</feature>
<evidence type="ECO:0000313" key="7">
    <source>
        <dbReference type="EMBL" id="AGK60121.1"/>
    </source>
</evidence>
<organism evidence="7 8">
    <name type="scientific">Archaeoglobus sulfaticallidus PM70-1</name>
    <dbReference type="NCBI Taxonomy" id="387631"/>
    <lineage>
        <taxon>Archaea</taxon>
        <taxon>Methanobacteriati</taxon>
        <taxon>Methanobacteriota</taxon>
        <taxon>Archaeoglobi</taxon>
        <taxon>Archaeoglobales</taxon>
        <taxon>Archaeoglobaceae</taxon>
        <taxon>Archaeoglobus</taxon>
    </lineage>
</organism>
<evidence type="ECO:0000256" key="2">
    <source>
        <dbReference type="ARBA" id="ARBA00022741"/>
    </source>
</evidence>
<evidence type="ECO:0000256" key="6">
    <source>
        <dbReference type="HAMAP-Rule" id="MF_00590"/>
    </source>
</evidence>
<feature type="binding site" evidence="6">
    <location>
        <position position="51"/>
    </location>
    <ligand>
        <name>GTP</name>
        <dbReference type="ChEBI" id="CHEBI:37565"/>
    </ligand>
</feature>
<dbReference type="AlphaFoldDB" id="N0BI48"/>
<dbReference type="GO" id="GO:0016301">
    <property type="term" value="F:kinase activity"/>
    <property type="evidence" value="ECO:0007669"/>
    <property type="project" value="UniProtKB-UniRule"/>
</dbReference>
<dbReference type="GO" id="GO:0005525">
    <property type="term" value="F:GTP binding"/>
    <property type="evidence" value="ECO:0007669"/>
    <property type="project" value="UniProtKB-UniRule"/>
</dbReference>
<keyword evidence="5 6" id="KW-0342">GTP-binding</keyword>
<comment type="function">
    <text evidence="6">Catalyzes the GTP-dependent phosphorylation of the 3'-hydroxyl group of dephosphocoenzyme A to form coenzyme A (CoA).</text>
</comment>
<dbReference type="Pfam" id="PF04019">
    <property type="entry name" value="DUF359"/>
    <property type="match status" value="1"/>
</dbReference>
<dbReference type="KEGG" id="ast:Asulf_00085"/>
<evidence type="ECO:0000256" key="4">
    <source>
        <dbReference type="ARBA" id="ARBA00022993"/>
    </source>
</evidence>
<keyword evidence="3 6" id="KW-0418">Kinase</keyword>
<comment type="pathway">
    <text evidence="6">Cofactor biosynthesis; coenzyme A biosynthesis.</text>
</comment>
<dbReference type="HAMAP" id="MF_00590">
    <property type="entry name" value="Dephospho_CoA_kinase_GTP_dep"/>
    <property type="match status" value="1"/>
</dbReference>
<name>N0BI48_9EURY</name>
<dbReference type="Proteomes" id="UP000013307">
    <property type="component" value="Chromosome"/>
</dbReference>
<comment type="caution">
    <text evidence="6">Lacks conserved residue(s) required for the propagation of feature annotation.</text>
</comment>
<evidence type="ECO:0000256" key="1">
    <source>
        <dbReference type="ARBA" id="ARBA00022679"/>
    </source>
</evidence>
<feature type="binding site" evidence="6">
    <location>
        <position position="50"/>
    </location>
    <ligand>
        <name>GTP</name>
        <dbReference type="ChEBI" id="CHEBI:37565"/>
    </ligand>
</feature>
<dbReference type="GeneID" id="15391731"/>
<proteinExistence type="inferred from homology"/>
<keyword evidence="2 6" id="KW-0547">Nucleotide-binding</keyword>
<dbReference type="PIRSF" id="PIRSF006533">
    <property type="entry name" value="UCP006533"/>
    <property type="match status" value="1"/>
</dbReference>
<evidence type="ECO:0000313" key="8">
    <source>
        <dbReference type="Proteomes" id="UP000013307"/>
    </source>
</evidence>
<feature type="binding site" evidence="6">
    <location>
        <position position="70"/>
    </location>
    <ligand>
        <name>GTP</name>
        <dbReference type="ChEBI" id="CHEBI:37565"/>
    </ligand>
</feature>
<protein>
    <recommendedName>
        <fullName evidence="6">GTP-dependent dephospho-CoA kinase</fullName>
        <ecNumber evidence="6">2.7.1.237</ecNumber>
    </recommendedName>
    <alternativeName>
        <fullName evidence="6">Dephospho-coenzyme A kinase</fullName>
        <shortName evidence="6">DPCK</shortName>
    </alternativeName>
</protein>
<gene>
    <name evidence="7" type="ORF">Asulf_00085</name>
</gene>
<evidence type="ECO:0000256" key="3">
    <source>
        <dbReference type="ARBA" id="ARBA00022777"/>
    </source>
</evidence>
<dbReference type="RefSeq" id="WP_015589720.1">
    <property type="nucleotide sequence ID" value="NC_021169.1"/>
</dbReference>
<comment type="similarity">
    <text evidence="6">Belongs to the GTP-dependent DPCK family.</text>
</comment>
<reference evidence="7 8" key="1">
    <citation type="journal article" date="2013" name="Genome Announc.">
        <title>Complete Genome Sequence of the Thermophilic and Facultatively Chemolithoautotrophic Sulfate Reducer Archaeoglobus sulfaticallidus Strain PM70-1T.</title>
        <authorList>
            <person name="Stokke R."/>
            <person name="Hocking W.P."/>
            <person name="Steinsbu B.O."/>
            <person name="Steen I.H."/>
        </authorList>
    </citation>
    <scope>NUCLEOTIDE SEQUENCE [LARGE SCALE GENOMIC DNA]</scope>
    <source>
        <strain evidence="7">PM70-1</strain>
    </source>
</reference>